<gene>
    <name evidence="4" type="ORF">QYE76_046642</name>
</gene>
<dbReference type="Proteomes" id="UP001231189">
    <property type="component" value="Unassembled WGS sequence"/>
</dbReference>
<name>A0AAD8TMF0_LOLMU</name>
<evidence type="ECO:0000259" key="3">
    <source>
        <dbReference type="Pfam" id="PF00888"/>
    </source>
</evidence>
<dbReference type="SUPFAM" id="SSF74788">
    <property type="entry name" value="Cullin repeat-like"/>
    <property type="match status" value="1"/>
</dbReference>
<sequence>MYPIPADASATVQRPPAGRRTAPRIQPFKRVADDPDFVLRTCLTLSSAFRQIYAGNAQYLNFESLYRCTYNVCVVHGGEVLYTQVATTMAAEVEKLAGSLENTASAPDDEFLRELLGRWKKHSNAVTMIRDVVMYMERSFVEFRHKAPVHELGLRAWRDGMLRPDGEVRPRLRATLLQIAGRDRAGEAVDAPLRYLMAGATKMLVEVGDGLYEEVLEAPFLDEVRRLCAGESVRLLASPCGCGEYLRTVESMMDAEKARVSRFLDAQTEEKVAAVVLAEMVEKNVARLVGMEGSGLASMLIDGRYWDLTRMHRLLGRVQGGVPAMRDCMNAHFQEIRNTAGDDERLLSRDKERYREMINGVFRGEVSFHAALDSCFT</sequence>
<dbReference type="Gene3D" id="1.20.1310.10">
    <property type="entry name" value="Cullin Repeats"/>
    <property type="match status" value="2"/>
</dbReference>
<feature type="region of interest" description="Disordered" evidence="2">
    <location>
        <begin position="1"/>
        <end position="24"/>
    </location>
</feature>
<proteinExistence type="inferred from homology"/>
<dbReference type="GO" id="GO:0031625">
    <property type="term" value="F:ubiquitin protein ligase binding"/>
    <property type="evidence" value="ECO:0007669"/>
    <property type="project" value="InterPro"/>
</dbReference>
<dbReference type="InterPro" id="IPR001373">
    <property type="entry name" value="Cullin_N"/>
</dbReference>
<dbReference type="GO" id="GO:0006511">
    <property type="term" value="P:ubiquitin-dependent protein catabolic process"/>
    <property type="evidence" value="ECO:0007669"/>
    <property type="project" value="InterPro"/>
</dbReference>
<comment type="caution">
    <text evidence="4">The sequence shown here is derived from an EMBL/GenBank/DDBJ whole genome shotgun (WGS) entry which is preliminary data.</text>
</comment>
<organism evidence="4 5">
    <name type="scientific">Lolium multiflorum</name>
    <name type="common">Italian ryegrass</name>
    <name type="synonym">Lolium perenne subsp. multiflorum</name>
    <dbReference type="NCBI Taxonomy" id="4521"/>
    <lineage>
        <taxon>Eukaryota</taxon>
        <taxon>Viridiplantae</taxon>
        <taxon>Streptophyta</taxon>
        <taxon>Embryophyta</taxon>
        <taxon>Tracheophyta</taxon>
        <taxon>Spermatophyta</taxon>
        <taxon>Magnoliopsida</taxon>
        <taxon>Liliopsida</taxon>
        <taxon>Poales</taxon>
        <taxon>Poaceae</taxon>
        <taxon>BOP clade</taxon>
        <taxon>Pooideae</taxon>
        <taxon>Poodae</taxon>
        <taxon>Poeae</taxon>
        <taxon>Poeae Chloroplast Group 2 (Poeae type)</taxon>
        <taxon>Loliodinae</taxon>
        <taxon>Loliinae</taxon>
        <taxon>Lolium</taxon>
    </lineage>
</organism>
<protein>
    <recommendedName>
        <fullName evidence="3">Cullin N-terminal domain-containing protein</fullName>
    </recommendedName>
</protein>
<feature type="domain" description="Cullin N-terminal" evidence="3">
    <location>
        <begin position="44"/>
        <end position="376"/>
    </location>
</feature>
<keyword evidence="5" id="KW-1185">Reference proteome</keyword>
<dbReference type="InterPro" id="IPR045093">
    <property type="entry name" value="Cullin"/>
</dbReference>
<dbReference type="InterPro" id="IPR016159">
    <property type="entry name" value="Cullin_repeat-like_dom_sf"/>
</dbReference>
<accession>A0AAD8TMF0</accession>
<reference evidence="4" key="1">
    <citation type="submission" date="2023-07" db="EMBL/GenBank/DDBJ databases">
        <title>A chromosome-level genome assembly of Lolium multiflorum.</title>
        <authorList>
            <person name="Chen Y."/>
            <person name="Copetti D."/>
            <person name="Kolliker R."/>
            <person name="Studer B."/>
        </authorList>
    </citation>
    <scope>NUCLEOTIDE SEQUENCE</scope>
    <source>
        <strain evidence="4">02402/16</strain>
        <tissue evidence="4">Leaf</tissue>
    </source>
</reference>
<dbReference type="Gene3D" id="6.10.280.240">
    <property type="match status" value="1"/>
</dbReference>
<evidence type="ECO:0000256" key="2">
    <source>
        <dbReference type="SAM" id="MobiDB-lite"/>
    </source>
</evidence>
<dbReference type="Pfam" id="PF00888">
    <property type="entry name" value="Cullin"/>
    <property type="match status" value="1"/>
</dbReference>
<evidence type="ECO:0000256" key="1">
    <source>
        <dbReference type="ARBA" id="ARBA00006019"/>
    </source>
</evidence>
<evidence type="ECO:0000313" key="4">
    <source>
        <dbReference type="EMBL" id="KAK1685794.1"/>
    </source>
</evidence>
<dbReference type="EMBL" id="JAUUTY010000002">
    <property type="protein sequence ID" value="KAK1685794.1"/>
    <property type="molecule type" value="Genomic_DNA"/>
</dbReference>
<evidence type="ECO:0000313" key="5">
    <source>
        <dbReference type="Proteomes" id="UP001231189"/>
    </source>
</evidence>
<dbReference type="AlphaFoldDB" id="A0AAD8TMF0"/>
<comment type="similarity">
    <text evidence="1">Belongs to the cullin family.</text>
</comment>
<dbReference type="PANTHER" id="PTHR11932">
    <property type="entry name" value="CULLIN"/>
    <property type="match status" value="1"/>
</dbReference>